<keyword evidence="2" id="KW-1185">Reference proteome</keyword>
<protein>
    <submittedName>
        <fullName evidence="1">Uncharacterized protein</fullName>
    </submittedName>
</protein>
<proteinExistence type="predicted"/>
<reference evidence="1 2" key="1">
    <citation type="submission" date="2023-07" db="EMBL/GenBank/DDBJ databases">
        <title>Genomic Encyclopedia of Type Strains, Phase IV (KMG-IV): sequencing the most valuable type-strain genomes for metagenomic binning, comparative biology and taxonomic classification.</title>
        <authorList>
            <person name="Goeker M."/>
        </authorList>
    </citation>
    <scope>NUCLEOTIDE SEQUENCE [LARGE SCALE GENOMIC DNA]</scope>
    <source>
        <strain evidence="1 2">DSM 23948</strain>
    </source>
</reference>
<name>A0ABT9V1E0_9BACL</name>
<organism evidence="1 2">
    <name type="scientific">Anoxybacillus andreesenii</name>
    <dbReference type="NCBI Taxonomy" id="1325932"/>
    <lineage>
        <taxon>Bacteria</taxon>
        <taxon>Bacillati</taxon>
        <taxon>Bacillota</taxon>
        <taxon>Bacilli</taxon>
        <taxon>Bacillales</taxon>
        <taxon>Anoxybacillaceae</taxon>
        <taxon>Anoxybacillus</taxon>
    </lineage>
</organism>
<sequence>MHFLKNGIFRTKGGYIFFKIGLMDEKKGYLSEEIV</sequence>
<gene>
    <name evidence="1" type="ORF">J2S07_001070</name>
</gene>
<accession>A0ABT9V1E0</accession>
<evidence type="ECO:0000313" key="1">
    <source>
        <dbReference type="EMBL" id="MDQ0154766.1"/>
    </source>
</evidence>
<evidence type="ECO:0000313" key="2">
    <source>
        <dbReference type="Proteomes" id="UP001231362"/>
    </source>
</evidence>
<comment type="caution">
    <text evidence="1">The sequence shown here is derived from an EMBL/GenBank/DDBJ whole genome shotgun (WGS) entry which is preliminary data.</text>
</comment>
<dbReference type="EMBL" id="JAUSTU010000004">
    <property type="protein sequence ID" value="MDQ0154766.1"/>
    <property type="molecule type" value="Genomic_DNA"/>
</dbReference>
<dbReference type="Proteomes" id="UP001231362">
    <property type="component" value="Unassembled WGS sequence"/>
</dbReference>